<dbReference type="EMBL" id="JACYTR010000138">
    <property type="protein sequence ID" value="MBD8528342.1"/>
    <property type="molecule type" value="Genomic_DNA"/>
</dbReference>
<dbReference type="InterPro" id="IPR012337">
    <property type="entry name" value="RNaseH-like_sf"/>
</dbReference>
<dbReference type="PROSITE" id="PS50994">
    <property type="entry name" value="INTEGRASE"/>
    <property type="match status" value="1"/>
</dbReference>
<dbReference type="NCBIfam" id="NF033516">
    <property type="entry name" value="transpos_IS3"/>
    <property type="match status" value="1"/>
</dbReference>
<dbReference type="InterPro" id="IPR001584">
    <property type="entry name" value="Integrase_cat-core"/>
</dbReference>
<organism evidence="2 3">
    <name type="scientific">Pseudomarimonas arenosa</name>
    <dbReference type="NCBI Taxonomy" id="2774145"/>
    <lineage>
        <taxon>Bacteria</taxon>
        <taxon>Pseudomonadati</taxon>
        <taxon>Pseudomonadota</taxon>
        <taxon>Gammaproteobacteria</taxon>
        <taxon>Lysobacterales</taxon>
        <taxon>Lysobacteraceae</taxon>
        <taxon>Pseudomarimonas</taxon>
    </lineage>
</organism>
<dbReference type="RefSeq" id="WP_192031756.1">
    <property type="nucleotide sequence ID" value="NZ_JACYTR010000138.1"/>
</dbReference>
<evidence type="ECO:0000313" key="3">
    <source>
        <dbReference type="Proteomes" id="UP000613768"/>
    </source>
</evidence>
<feature type="domain" description="Integrase catalytic" evidence="1">
    <location>
        <begin position="112"/>
        <end position="285"/>
    </location>
</feature>
<sequence length="317" mass="36581">MIEAERESARLKPLLRVLGVAASSWYHRPAAEPKRPGPARKPLDEALKATVVDFATKNPWWGYKRLAIVLRRAGHLVSKKFVHAVFKAEGLMQKRRATKAELYQSAKLFELLPTRPNALWQADVTYIHIPGYGWWYAVTVIDYFSRYLLACHLTASYSAPEVSAAIELAIKEAERLHGPLERTPFLVTDNGSCFLARRFQSAIKDKFRHVRTRYRTPQQLGLLERFHQTLKREEVYWQLYDNPQDSREKLDAFRQRYNDVRPHWALEPADGGDALTPTDVYVKQASIKLPKWQGWAKGAKKKLDEAMQQDAELRRAA</sequence>
<evidence type="ECO:0000259" key="1">
    <source>
        <dbReference type="PROSITE" id="PS50994"/>
    </source>
</evidence>
<protein>
    <submittedName>
        <fullName evidence="2">IS3 family transposase</fullName>
    </submittedName>
</protein>
<gene>
    <name evidence="2" type="ORF">IFO71_21570</name>
</gene>
<dbReference type="SUPFAM" id="SSF53098">
    <property type="entry name" value="Ribonuclease H-like"/>
    <property type="match status" value="1"/>
</dbReference>
<dbReference type="AlphaFoldDB" id="A0AAW3ZTF9"/>
<keyword evidence="3" id="KW-1185">Reference proteome</keyword>
<comment type="caution">
    <text evidence="2">The sequence shown here is derived from an EMBL/GenBank/DDBJ whole genome shotgun (WGS) entry which is preliminary data.</text>
</comment>
<dbReference type="Pfam" id="PF00665">
    <property type="entry name" value="rve"/>
    <property type="match status" value="1"/>
</dbReference>
<name>A0AAW3ZTF9_9GAMM</name>
<dbReference type="GO" id="GO:0003676">
    <property type="term" value="F:nucleic acid binding"/>
    <property type="evidence" value="ECO:0007669"/>
    <property type="project" value="InterPro"/>
</dbReference>
<dbReference type="PANTHER" id="PTHR46889">
    <property type="entry name" value="TRANSPOSASE INSF FOR INSERTION SEQUENCE IS3B-RELATED"/>
    <property type="match status" value="1"/>
</dbReference>
<dbReference type="Proteomes" id="UP000613768">
    <property type="component" value="Unassembled WGS sequence"/>
</dbReference>
<dbReference type="PANTHER" id="PTHR46889:SF4">
    <property type="entry name" value="TRANSPOSASE INSO FOR INSERTION SEQUENCE ELEMENT IS911B-RELATED"/>
    <property type="match status" value="1"/>
</dbReference>
<dbReference type="InterPro" id="IPR050900">
    <property type="entry name" value="Transposase_IS3/IS150/IS904"/>
</dbReference>
<dbReference type="InterPro" id="IPR036397">
    <property type="entry name" value="RNaseH_sf"/>
</dbReference>
<dbReference type="GO" id="GO:0015074">
    <property type="term" value="P:DNA integration"/>
    <property type="evidence" value="ECO:0007669"/>
    <property type="project" value="InterPro"/>
</dbReference>
<dbReference type="Pfam" id="PF13683">
    <property type="entry name" value="rve_3"/>
    <property type="match status" value="1"/>
</dbReference>
<reference evidence="2 3" key="1">
    <citation type="submission" date="2020-09" db="EMBL/GenBank/DDBJ databases">
        <title>Pseudoxanthomonas sp. CAU 1598 isolated from sand of Yaerae Beach.</title>
        <authorList>
            <person name="Kim W."/>
        </authorList>
    </citation>
    <scope>NUCLEOTIDE SEQUENCE [LARGE SCALE GENOMIC DNA]</scope>
    <source>
        <strain evidence="2 3">CAU 1598</strain>
    </source>
</reference>
<accession>A0AAW3ZTF9</accession>
<proteinExistence type="predicted"/>
<evidence type="ECO:0000313" key="2">
    <source>
        <dbReference type="EMBL" id="MBD8528342.1"/>
    </source>
</evidence>
<dbReference type="InterPro" id="IPR048020">
    <property type="entry name" value="Transpos_IS3"/>
</dbReference>
<dbReference type="Gene3D" id="3.30.420.10">
    <property type="entry name" value="Ribonuclease H-like superfamily/Ribonuclease H"/>
    <property type="match status" value="1"/>
</dbReference>